<evidence type="ECO:0000256" key="11">
    <source>
        <dbReference type="ARBA" id="ARBA00022777"/>
    </source>
</evidence>
<keyword evidence="9" id="KW-0677">Repeat</keyword>
<keyword evidence="16" id="KW-0325">Glycoprotein</keyword>
<dbReference type="FunFam" id="1.10.510.10:FF:000044">
    <property type="entry name" value="Putative LRR receptor-like serine/threonine-protein kinase"/>
    <property type="match status" value="1"/>
</dbReference>
<dbReference type="Proteomes" id="UP000516437">
    <property type="component" value="Chromosome 4"/>
</dbReference>
<dbReference type="SMART" id="SM00220">
    <property type="entry name" value="S_TKc"/>
    <property type="match status" value="1"/>
</dbReference>
<comment type="catalytic activity">
    <reaction evidence="17">
        <text>L-threonyl-[protein] + ATP = O-phospho-L-threonyl-[protein] + ADP + H(+)</text>
        <dbReference type="Rhea" id="RHEA:46608"/>
        <dbReference type="Rhea" id="RHEA-COMP:11060"/>
        <dbReference type="Rhea" id="RHEA-COMP:11605"/>
        <dbReference type="ChEBI" id="CHEBI:15378"/>
        <dbReference type="ChEBI" id="CHEBI:30013"/>
        <dbReference type="ChEBI" id="CHEBI:30616"/>
        <dbReference type="ChEBI" id="CHEBI:61977"/>
        <dbReference type="ChEBI" id="CHEBI:456216"/>
        <dbReference type="EC" id="2.7.11.1"/>
    </reaction>
</comment>
<keyword evidence="14 20" id="KW-0472">Membrane</keyword>
<dbReference type="Gene3D" id="2.60.120.430">
    <property type="entry name" value="Galactose-binding lectin"/>
    <property type="match status" value="1"/>
</dbReference>
<gene>
    <name evidence="23" type="ORF">CJ030_MR4G029197</name>
</gene>
<dbReference type="FunFam" id="3.80.10.10:FF:001026">
    <property type="entry name" value="Putative leucine-rich repeat receptor-like serine/threonine-protein kinase isoform A"/>
    <property type="match status" value="1"/>
</dbReference>
<dbReference type="Gene3D" id="3.30.200.20">
    <property type="entry name" value="Phosphorylase Kinase, domain 1"/>
    <property type="match status" value="1"/>
</dbReference>
<comment type="catalytic activity">
    <reaction evidence="18">
        <text>L-seryl-[protein] + ATP = O-phospho-L-seryl-[protein] + ADP + H(+)</text>
        <dbReference type="Rhea" id="RHEA:17989"/>
        <dbReference type="Rhea" id="RHEA-COMP:9863"/>
        <dbReference type="Rhea" id="RHEA-COMP:11604"/>
        <dbReference type="ChEBI" id="CHEBI:15378"/>
        <dbReference type="ChEBI" id="CHEBI:29999"/>
        <dbReference type="ChEBI" id="CHEBI:30616"/>
        <dbReference type="ChEBI" id="CHEBI:83421"/>
        <dbReference type="ChEBI" id="CHEBI:456216"/>
        <dbReference type="EC" id="2.7.11.1"/>
    </reaction>
</comment>
<evidence type="ECO:0000313" key="24">
    <source>
        <dbReference type="Proteomes" id="UP000516437"/>
    </source>
</evidence>
<sequence length="1008" mass="110887">MKRFLLRLLLASTIISCSAIFGFGLPPLPQYEVQALRDIAKTLGKTNWDFSVNPCSGELGWATANPAKGLENAVTCNCSFNNGTVCHVVSIVLKEQNLPGTLPLDLVRFPYLEEIDLTRNYLNGTIPPQWGSVKLVNISLLGNRLTGSIPKELANITTLKSIVVEYNQLSGNLPPELGNLSSLERILLGSNYFTGELPTSFAKLTTLTDFRISDNQFSGKIPDYIQNWKQLGKLVIQASGLNGPIPPSIALLEKLSDLRISDLNGSAAAFPPLNNVTGLKTLILRSCSIIGQLPEYLSVMTTLKTLDLSFNKLSGEIPSSFVSLQKADYIFLTGNMLTGPVPLWILNRGDHIDLSYNNFTSGRSGSLVCQQQSVNLFASSLIGNNSGIVSCLRSCQKKWYNLYINCGGKEVIVNGSTTYAADTDAAGPSNFFLSTSNWAFSSTGNFMDDDRPTDTYIWTNSSRQSIYNPELYMNARISPLSLTYYAFCLGNGNYTVNLHFAEIMFTDDKTYSSLGRRIFDVYMQGELVMKDFDIVKEAGGVAKAVIRRFTIVVTNSTMEIRFYWAGKGTTGIPVRGVYGPLISAISVDPDFIPPSENGNSISVGAVVGIVAAGAFVIFLVLGILWWKGCLGRKSAMEQDLKGLEKYTGTFTLRQIKAATNNFDAANKIGEGGFGPVYKGVLSDGTVIAVKQLSSKSKQGNREFVNEIGMISALQHPHLVKLYGCCIEGNQLLLIYEYMENNSLARALFGPEEYQLKLDWLTRQKICVGIAKGLAYLHEESRLKIVHRDIKATNVLLDRNLNSKISDFGLAKLDEEDNTHISTRVAGTYGYMAPEYAMRGHLTDKADVYSFGIVALEIVSGKSNTSYRPKEECLYVLDWALLLKEKGSLLDLVDPRLGSNYKQDEAMVMIKVALLCANVSPAVRPTMSLVVSMLEGSTKVSELVPDLSVSTDEMTSKAMREHFQQNKEQDMGDRQTKSTSTDCHWTASTTSTSDLYPINLDSDYLEQRA</sequence>
<dbReference type="EC" id="2.7.11.1" evidence="2"/>
<evidence type="ECO:0000256" key="3">
    <source>
        <dbReference type="ARBA" id="ARBA00022527"/>
    </source>
</evidence>
<reference evidence="23 24" key="1">
    <citation type="journal article" date="2019" name="Plant Biotechnol. J.">
        <title>The red bayberry genome and genetic basis of sex determination.</title>
        <authorList>
            <person name="Jia H.M."/>
            <person name="Jia H.J."/>
            <person name="Cai Q.L."/>
            <person name="Wang Y."/>
            <person name="Zhao H.B."/>
            <person name="Yang W.F."/>
            <person name="Wang G.Y."/>
            <person name="Li Y.H."/>
            <person name="Zhan D.L."/>
            <person name="Shen Y.T."/>
            <person name="Niu Q.F."/>
            <person name="Chang L."/>
            <person name="Qiu J."/>
            <person name="Zhao L."/>
            <person name="Xie H.B."/>
            <person name="Fu W.Y."/>
            <person name="Jin J."/>
            <person name="Li X.W."/>
            <person name="Jiao Y."/>
            <person name="Zhou C.C."/>
            <person name="Tu T."/>
            <person name="Chai C.Y."/>
            <person name="Gao J.L."/>
            <person name="Fan L.J."/>
            <person name="van de Weg E."/>
            <person name="Wang J.Y."/>
            <person name="Gao Z.S."/>
        </authorList>
    </citation>
    <scope>NUCLEOTIDE SEQUENCE [LARGE SCALE GENOMIC DNA]</scope>
    <source>
        <tissue evidence="23">Leaves</tissue>
    </source>
</reference>
<evidence type="ECO:0000256" key="17">
    <source>
        <dbReference type="ARBA" id="ARBA00047899"/>
    </source>
</evidence>
<feature type="signal peptide" evidence="21">
    <location>
        <begin position="1"/>
        <end position="19"/>
    </location>
</feature>
<feature type="compositionally biased region" description="Basic and acidic residues" evidence="19">
    <location>
        <begin position="962"/>
        <end position="975"/>
    </location>
</feature>
<keyword evidence="24" id="KW-1185">Reference proteome</keyword>
<evidence type="ECO:0000256" key="21">
    <source>
        <dbReference type="SAM" id="SignalP"/>
    </source>
</evidence>
<keyword evidence="15" id="KW-0675">Receptor</keyword>
<evidence type="ECO:0000256" key="6">
    <source>
        <dbReference type="ARBA" id="ARBA00022679"/>
    </source>
</evidence>
<evidence type="ECO:0000256" key="20">
    <source>
        <dbReference type="SAM" id="Phobius"/>
    </source>
</evidence>
<evidence type="ECO:0000256" key="12">
    <source>
        <dbReference type="ARBA" id="ARBA00022840"/>
    </source>
</evidence>
<keyword evidence="4" id="KW-0597">Phosphoprotein</keyword>
<feature type="domain" description="Protein kinase" evidence="22">
    <location>
        <begin position="662"/>
        <end position="943"/>
    </location>
</feature>
<dbReference type="Pfam" id="PF00560">
    <property type="entry name" value="LRR_1"/>
    <property type="match status" value="2"/>
</dbReference>
<feature type="transmembrane region" description="Helical" evidence="20">
    <location>
        <begin position="601"/>
        <end position="626"/>
    </location>
</feature>
<dbReference type="GO" id="GO:0004674">
    <property type="term" value="F:protein serine/threonine kinase activity"/>
    <property type="evidence" value="ECO:0007669"/>
    <property type="project" value="UniProtKB-KW"/>
</dbReference>
<dbReference type="InterPro" id="IPR021720">
    <property type="entry name" value="Malectin_dom"/>
</dbReference>
<evidence type="ECO:0000256" key="18">
    <source>
        <dbReference type="ARBA" id="ARBA00048679"/>
    </source>
</evidence>
<dbReference type="AlphaFoldDB" id="A0A6A1VU14"/>
<feature type="compositionally biased region" description="Polar residues" evidence="19">
    <location>
        <begin position="976"/>
        <end position="985"/>
    </location>
</feature>
<dbReference type="PANTHER" id="PTHR48006">
    <property type="entry name" value="LEUCINE-RICH REPEAT-CONTAINING PROTEIN DDB_G0281931-RELATED"/>
    <property type="match status" value="1"/>
</dbReference>
<evidence type="ECO:0000256" key="14">
    <source>
        <dbReference type="ARBA" id="ARBA00023136"/>
    </source>
</evidence>
<comment type="subcellular location">
    <subcellularLocation>
        <location evidence="1">Membrane</location>
        <topology evidence="1">Single-pass type I membrane protein</topology>
    </subcellularLocation>
</comment>
<evidence type="ECO:0000256" key="1">
    <source>
        <dbReference type="ARBA" id="ARBA00004479"/>
    </source>
</evidence>
<keyword evidence="13 20" id="KW-1133">Transmembrane helix</keyword>
<dbReference type="InterPro" id="IPR011009">
    <property type="entry name" value="Kinase-like_dom_sf"/>
</dbReference>
<keyword evidence="8 21" id="KW-0732">Signal</keyword>
<protein>
    <recommendedName>
        <fullName evidence="2">non-specific serine/threonine protein kinase</fullName>
        <ecNumber evidence="2">2.7.11.1</ecNumber>
    </recommendedName>
</protein>
<comment type="caution">
    <text evidence="23">The sequence shown here is derived from an EMBL/GenBank/DDBJ whole genome shotgun (WGS) entry which is preliminary data.</text>
</comment>
<evidence type="ECO:0000256" key="16">
    <source>
        <dbReference type="ARBA" id="ARBA00023180"/>
    </source>
</evidence>
<evidence type="ECO:0000256" key="4">
    <source>
        <dbReference type="ARBA" id="ARBA00022553"/>
    </source>
</evidence>
<keyword evidence="5" id="KW-0433">Leucine-rich repeat</keyword>
<dbReference type="InterPro" id="IPR008271">
    <property type="entry name" value="Ser/Thr_kinase_AS"/>
</dbReference>
<accession>A0A6A1VU14</accession>
<dbReference type="FunFam" id="3.30.200.20:FF:000217">
    <property type="entry name" value="probable LRR receptor-like serine/threonine-protein kinase At1g53430"/>
    <property type="match status" value="1"/>
</dbReference>
<keyword evidence="10" id="KW-0547">Nucleotide-binding</keyword>
<dbReference type="SUPFAM" id="SSF56112">
    <property type="entry name" value="Protein kinase-like (PK-like)"/>
    <property type="match status" value="1"/>
</dbReference>
<evidence type="ECO:0000313" key="23">
    <source>
        <dbReference type="EMBL" id="KAB1216419.1"/>
    </source>
</evidence>
<evidence type="ECO:0000256" key="9">
    <source>
        <dbReference type="ARBA" id="ARBA00022737"/>
    </source>
</evidence>
<dbReference type="FunFam" id="2.60.120.430:FF:000004">
    <property type="entry name" value="Putative leucine-rich repeat receptor-like serine/threonine-protein kinase"/>
    <property type="match status" value="1"/>
</dbReference>
<evidence type="ECO:0000256" key="15">
    <source>
        <dbReference type="ARBA" id="ARBA00023170"/>
    </source>
</evidence>
<evidence type="ECO:0000256" key="2">
    <source>
        <dbReference type="ARBA" id="ARBA00012513"/>
    </source>
</evidence>
<dbReference type="PANTHER" id="PTHR48006:SF81">
    <property type="entry name" value="PROTEIN KINASE DOMAIN-CONTAINING PROTEIN"/>
    <property type="match status" value="1"/>
</dbReference>
<evidence type="ECO:0000259" key="22">
    <source>
        <dbReference type="PROSITE" id="PS50011"/>
    </source>
</evidence>
<dbReference type="Pfam" id="PF07714">
    <property type="entry name" value="PK_Tyr_Ser-Thr"/>
    <property type="match status" value="1"/>
</dbReference>
<keyword evidence="3" id="KW-0723">Serine/threonine-protein kinase</keyword>
<evidence type="ECO:0000256" key="5">
    <source>
        <dbReference type="ARBA" id="ARBA00022614"/>
    </source>
</evidence>
<evidence type="ECO:0000256" key="10">
    <source>
        <dbReference type="ARBA" id="ARBA00022741"/>
    </source>
</evidence>
<dbReference type="GO" id="GO:0016020">
    <property type="term" value="C:membrane"/>
    <property type="evidence" value="ECO:0007669"/>
    <property type="project" value="UniProtKB-SubCell"/>
</dbReference>
<dbReference type="CDD" id="cd14066">
    <property type="entry name" value="STKc_IRAK"/>
    <property type="match status" value="1"/>
</dbReference>
<evidence type="ECO:0000256" key="7">
    <source>
        <dbReference type="ARBA" id="ARBA00022692"/>
    </source>
</evidence>
<keyword evidence="11" id="KW-0418">Kinase</keyword>
<dbReference type="GO" id="GO:0005524">
    <property type="term" value="F:ATP binding"/>
    <property type="evidence" value="ECO:0007669"/>
    <property type="project" value="UniProtKB-KW"/>
</dbReference>
<feature type="region of interest" description="Disordered" evidence="19">
    <location>
        <begin position="962"/>
        <end position="985"/>
    </location>
</feature>
<dbReference type="SUPFAM" id="SSF52058">
    <property type="entry name" value="L domain-like"/>
    <property type="match status" value="1"/>
</dbReference>
<dbReference type="InterPro" id="IPR000719">
    <property type="entry name" value="Prot_kinase_dom"/>
</dbReference>
<evidence type="ECO:0000256" key="8">
    <source>
        <dbReference type="ARBA" id="ARBA00022729"/>
    </source>
</evidence>
<dbReference type="InterPro" id="IPR001611">
    <property type="entry name" value="Leu-rich_rpt"/>
</dbReference>
<keyword evidence="7 20" id="KW-0812">Transmembrane</keyword>
<organism evidence="23 24">
    <name type="scientific">Morella rubra</name>
    <name type="common">Chinese bayberry</name>
    <dbReference type="NCBI Taxonomy" id="262757"/>
    <lineage>
        <taxon>Eukaryota</taxon>
        <taxon>Viridiplantae</taxon>
        <taxon>Streptophyta</taxon>
        <taxon>Embryophyta</taxon>
        <taxon>Tracheophyta</taxon>
        <taxon>Spermatophyta</taxon>
        <taxon>Magnoliopsida</taxon>
        <taxon>eudicotyledons</taxon>
        <taxon>Gunneridae</taxon>
        <taxon>Pentapetalae</taxon>
        <taxon>rosids</taxon>
        <taxon>fabids</taxon>
        <taxon>Fagales</taxon>
        <taxon>Myricaceae</taxon>
        <taxon>Morella</taxon>
    </lineage>
</organism>
<evidence type="ECO:0000256" key="13">
    <source>
        <dbReference type="ARBA" id="ARBA00022989"/>
    </source>
</evidence>
<dbReference type="PROSITE" id="PS00108">
    <property type="entry name" value="PROTEIN_KINASE_ST"/>
    <property type="match status" value="1"/>
</dbReference>
<dbReference type="EMBL" id="RXIC02000022">
    <property type="protein sequence ID" value="KAB1216419.1"/>
    <property type="molecule type" value="Genomic_DNA"/>
</dbReference>
<dbReference type="FunFam" id="3.80.10.10:FF:001070">
    <property type="entry name" value="Leucine-rich repeat transmembrane protein kinase"/>
    <property type="match status" value="1"/>
</dbReference>
<dbReference type="OrthoDB" id="1897577at2759"/>
<feature type="chain" id="PRO_5025405176" description="non-specific serine/threonine protein kinase" evidence="21">
    <location>
        <begin position="20"/>
        <end position="1008"/>
    </location>
</feature>
<evidence type="ECO:0000256" key="19">
    <source>
        <dbReference type="SAM" id="MobiDB-lite"/>
    </source>
</evidence>
<proteinExistence type="predicted"/>
<dbReference type="Gene3D" id="3.80.10.10">
    <property type="entry name" value="Ribonuclease Inhibitor"/>
    <property type="match status" value="3"/>
</dbReference>
<keyword evidence="6" id="KW-0808">Transferase</keyword>
<dbReference type="InterPro" id="IPR001245">
    <property type="entry name" value="Ser-Thr/Tyr_kinase_cat_dom"/>
</dbReference>
<name>A0A6A1VU14_9ROSI</name>
<dbReference type="PROSITE" id="PS50011">
    <property type="entry name" value="PROTEIN_KINASE_DOM"/>
    <property type="match status" value="1"/>
</dbReference>
<keyword evidence="12" id="KW-0067">ATP-binding</keyword>
<dbReference type="InterPro" id="IPR032675">
    <property type="entry name" value="LRR_dom_sf"/>
</dbReference>
<dbReference type="InterPro" id="IPR051824">
    <property type="entry name" value="LRR_Rcpt-Like_S/T_Kinase"/>
</dbReference>
<dbReference type="Gene3D" id="1.10.510.10">
    <property type="entry name" value="Transferase(Phosphotransferase) domain 1"/>
    <property type="match status" value="1"/>
</dbReference>
<dbReference type="Pfam" id="PF11721">
    <property type="entry name" value="Malectin"/>
    <property type="match status" value="1"/>
</dbReference>